<keyword evidence="3" id="KW-1185">Reference proteome</keyword>
<reference evidence="2" key="1">
    <citation type="journal article" date="2014" name="Int. J. Syst. Evol. Microbiol.">
        <title>Complete genome sequence of Corynebacterium casei LMG S-19264T (=DSM 44701T), isolated from a smear-ripened cheese.</title>
        <authorList>
            <consortium name="US DOE Joint Genome Institute (JGI-PGF)"/>
            <person name="Walter F."/>
            <person name="Albersmeier A."/>
            <person name="Kalinowski J."/>
            <person name="Ruckert C."/>
        </authorList>
    </citation>
    <scope>NUCLEOTIDE SEQUENCE</scope>
    <source>
        <strain evidence="2">CGMCC 1.12987</strain>
    </source>
</reference>
<accession>A0A917FM62</accession>
<sequence>MNSIMEAVSKIRIIDGHEHIVTYETRRNENVDFFGLLHYLDSDMITAGMERGALERHHQRSDEEMAELFLNYWHRTSNTTYAKMLQCVAKDLYGLEKWDVKSLLEMNEQVRRKSADPTWYTTVLKERSGIDMTLTLQLPEVHTTNVDFELFRPVMFLDFTYKIRSLKDIEEIEKESKIDVHTFKDYLNAVDAILKRFVDEGMVATKLGHAYWRTLECGKPTLYEAETGFNRIRTSPIDEQAAPEQLRALQDYLIHFIIQRSIAYGMPIQIHTGHHETSPSGNGNVLTNSQVTGLIPLLHEYKEAKFVLLHSGFPYHQEYLSIAKNFPNVYTDLTWVYIISPTAAKQILHQMIEMVPQSKILGFGGDYIYVEGAYSHQKLMRNILSGVLVEKVGEGALSEEEAVQFAEKVLRHNLIDLYKLNV</sequence>
<dbReference type="Pfam" id="PF04909">
    <property type="entry name" value="Amidohydro_2"/>
    <property type="match status" value="1"/>
</dbReference>
<proteinExistence type="predicted"/>
<dbReference type="InterPro" id="IPR032466">
    <property type="entry name" value="Metal_Hydrolase"/>
</dbReference>
<comment type="caution">
    <text evidence="2">The sequence shown here is derived from an EMBL/GenBank/DDBJ whole genome shotgun (WGS) entry which is preliminary data.</text>
</comment>
<dbReference type="InterPro" id="IPR006680">
    <property type="entry name" value="Amidohydro-rel"/>
</dbReference>
<feature type="domain" description="Amidohydrolase-related" evidence="1">
    <location>
        <begin position="257"/>
        <end position="396"/>
    </location>
</feature>
<evidence type="ECO:0000259" key="1">
    <source>
        <dbReference type="Pfam" id="PF04909"/>
    </source>
</evidence>
<evidence type="ECO:0000313" key="2">
    <source>
        <dbReference type="EMBL" id="GGF93163.1"/>
    </source>
</evidence>
<dbReference type="Gene3D" id="3.20.20.140">
    <property type="entry name" value="Metal-dependent hydrolases"/>
    <property type="match status" value="1"/>
</dbReference>
<dbReference type="RefSeq" id="WP_188529263.1">
    <property type="nucleotide sequence ID" value="NZ_BMGR01000002.1"/>
</dbReference>
<dbReference type="EMBL" id="BMGR01000002">
    <property type="protein sequence ID" value="GGF93163.1"/>
    <property type="molecule type" value="Genomic_DNA"/>
</dbReference>
<reference evidence="2" key="2">
    <citation type="submission" date="2020-09" db="EMBL/GenBank/DDBJ databases">
        <authorList>
            <person name="Sun Q."/>
            <person name="Zhou Y."/>
        </authorList>
    </citation>
    <scope>NUCLEOTIDE SEQUENCE</scope>
    <source>
        <strain evidence="2">CGMCC 1.12987</strain>
    </source>
</reference>
<dbReference type="PANTHER" id="PTHR43383:SF2">
    <property type="entry name" value="AMIDOHYDROLASE 2 FAMILY PROTEIN"/>
    <property type="match status" value="1"/>
</dbReference>
<protein>
    <recommendedName>
        <fullName evidence="1">Amidohydrolase-related domain-containing protein</fullName>
    </recommendedName>
</protein>
<gene>
    <name evidence="2" type="ORF">GCM10010916_08170</name>
</gene>
<evidence type="ECO:0000313" key="3">
    <source>
        <dbReference type="Proteomes" id="UP000644756"/>
    </source>
</evidence>
<dbReference type="SUPFAM" id="SSF51556">
    <property type="entry name" value="Metallo-dependent hydrolases"/>
    <property type="match status" value="1"/>
</dbReference>
<dbReference type="Proteomes" id="UP000644756">
    <property type="component" value="Unassembled WGS sequence"/>
</dbReference>
<name>A0A917FM62_9BACL</name>
<dbReference type="AlphaFoldDB" id="A0A917FM62"/>
<organism evidence="2 3">
    <name type="scientific">Paenibacillus abyssi</name>
    <dbReference type="NCBI Taxonomy" id="1340531"/>
    <lineage>
        <taxon>Bacteria</taxon>
        <taxon>Bacillati</taxon>
        <taxon>Bacillota</taxon>
        <taxon>Bacilli</taxon>
        <taxon>Bacillales</taxon>
        <taxon>Paenibacillaceae</taxon>
        <taxon>Paenibacillus</taxon>
    </lineage>
</organism>
<dbReference type="PANTHER" id="PTHR43383">
    <property type="entry name" value="NODULIN 6"/>
    <property type="match status" value="1"/>
</dbReference>
<dbReference type="Gene3D" id="1.10.2020.10">
    <property type="entry name" value="uronate isomerase, domain 2, chain A"/>
    <property type="match status" value="1"/>
</dbReference>
<dbReference type="GO" id="GO:0016787">
    <property type="term" value="F:hydrolase activity"/>
    <property type="evidence" value="ECO:0007669"/>
    <property type="project" value="InterPro"/>
</dbReference>